<gene>
    <name evidence="1" type="ORF">S01H4_41111</name>
</gene>
<protein>
    <recommendedName>
        <fullName evidence="2">Dipeptidylpeptidase IV N-terminal domain-containing protein</fullName>
    </recommendedName>
</protein>
<comment type="caution">
    <text evidence="1">The sequence shown here is derived from an EMBL/GenBank/DDBJ whole genome shotgun (WGS) entry which is preliminary data.</text>
</comment>
<reference evidence="1" key="1">
    <citation type="journal article" date="2014" name="Front. Microbiol.">
        <title>High frequency of phylogenetically diverse reductive dehalogenase-homologous genes in deep subseafloor sedimentary metagenomes.</title>
        <authorList>
            <person name="Kawai M."/>
            <person name="Futagami T."/>
            <person name="Toyoda A."/>
            <person name="Takaki Y."/>
            <person name="Nishi S."/>
            <person name="Hori S."/>
            <person name="Arai W."/>
            <person name="Tsubouchi T."/>
            <person name="Morono Y."/>
            <person name="Uchiyama I."/>
            <person name="Ito T."/>
            <person name="Fujiyama A."/>
            <person name="Inagaki F."/>
            <person name="Takami H."/>
        </authorList>
    </citation>
    <scope>NUCLEOTIDE SEQUENCE</scope>
    <source>
        <strain evidence="1">Expedition CK06-06</strain>
    </source>
</reference>
<organism evidence="1">
    <name type="scientific">marine sediment metagenome</name>
    <dbReference type="NCBI Taxonomy" id="412755"/>
    <lineage>
        <taxon>unclassified sequences</taxon>
        <taxon>metagenomes</taxon>
        <taxon>ecological metagenomes</taxon>
    </lineage>
</organism>
<dbReference type="EMBL" id="BART01022461">
    <property type="protein sequence ID" value="GAG96666.1"/>
    <property type="molecule type" value="Genomic_DNA"/>
</dbReference>
<name>X1DJR4_9ZZZZ</name>
<dbReference type="PANTHER" id="PTHR36842">
    <property type="entry name" value="PROTEIN TOLB HOMOLOG"/>
    <property type="match status" value="1"/>
</dbReference>
<dbReference type="SUPFAM" id="SSF82171">
    <property type="entry name" value="DPP6 N-terminal domain-like"/>
    <property type="match status" value="1"/>
</dbReference>
<evidence type="ECO:0008006" key="2">
    <source>
        <dbReference type="Google" id="ProtNLM"/>
    </source>
</evidence>
<evidence type="ECO:0000313" key="1">
    <source>
        <dbReference type="EMBL" id="GAG96666.1"/>
    </source>
</evidence>
<feature type="non-terminal residue" evidence="1">
    <location>
        <position position="1"/>
    </location>
</feature>
<accession>X1DJR4</accession>
<dbReference type="Gene3D" id="2.120.10.30">
    <property type="entry name" value="TolB, C-terminal domain"/>
    <property type="match status" value="1"/>
</dbReference>
<proteinExistence type="predicted"/>
<dbReference type="AlphaFoldDB" id="X1DJR4"/>
<feature type="non-terminal residue" evidence="1">
    <location>
        <position position="288"/>
    </location>
</feature>
<sequence length="288" mass="30138">FATNVIGGAALGPQIYVRDLWTNTTHVGTGEVPANAEDASISADGQLVAFISNSEVLVYDRSLDSTVRIVDRAFSPMISADGRFVTFYSGIAPRHAYLYELATGISTVISATTGGAGTFCAHCSPSISDDGRYVAFEAARSVPRTVRVFDRVTGAIEIVDGSTIGRSSLTVVRPEISGDGRTVFVYSYETGILDGYWLIAYDRTSGISTEVAFPVSSGESGASSSPLGDYVAFTSEAGLIATDGNGYADVYLATLETNAPPVADPNGPYLFSLAAGPFDGRGSSDPEE</sequence>
<dbReference type="InterPro" id="IPR011042">
    <property type="entry name" value="6-blade_b-propeller_TolB-like"/>
</dbReference>